<dbReference type="OrthoDB" id="9787727at2"/>
<gene>
    <name evidence="2" type="ORF">GlitD10_1218</name>
</gene>
<proteinExistence type="predicted"/>
<keyword evidence="3" id="KW-1185">Reference proteome</keyword>
<dbReference type="SUPFAM" id="SSF88723">
    <property type="entry name" value="PIN domain-like"/>
    <property type="match status" value="1"/>
</dbReference>
<dbReference type="Gene3D" id="3.40.50.1010">
    <property type="entry name" value="5'-nuclease"/>
    <property type="match status" value="1"/>
</dbReference>
<sequence>MRRILFDSDILLDVLAERQPFMTHSAQALDQATQPHIRGYIAGHAVTNIFYILRRHVGHNTARKMISQLLLYLRVADVTEAVIRVALDSPMQDFEDAVTSAAAHAIGTERIISRNIADFSVSLVPAVAPIEFLAMLSQ</sequence>
<organism evidence="2 3">
    <name type="scientific">Gloeomargarita lithophora Alchichica-D10</name>
    <dbReference type="NCBI Taxonomy" id="1188229"/>
    <lineage>
        <taxon>Bacteria</taxon>
        <taxon>Bacillati</taxon>
        <taxon>Cyanobacteriota</taxon>
        <taxon>Cyanophyceae</taxon>
        <taxon>Gloeomargaritales</taxon>
        <taxon>Gloeomargaritaceae</taxon>
        <taxon>Gloeomargarita</taxon>
    </lineage>
</organism>
<dbReference type="AlphaFoldDB" id="A0A1J0AC88"/>
<evidence type="ECO:0000259" key="1">
    <source>
        <dbReference type="Pfam" id="PF13470"/>
    </source>
</evidence>
<reference evidence="2 3" key="1">
    <citation type="submission" date="2016-10" db="EMBL/GenBank/DDBJ databases">
        <title>Description of Gloeomargarita lithophora gen. nov., sp. nov., a thylakoid-bearing basal-branching cyanobacterium with intracellular carbonates, and proposal for Gloeomargaritales ord. nov.</title>
        <authorList>
            <person name="Moreira D."/>
            <person name="Tavera R."/>
            <person name="Benzerara K."/>
            <person name="Skouri-Panet F."/>
            <person name="Couradeau E."/>
            <person name="Gerard E."/>
            <person name="Loussert C."/>
            <person name="Novelo E."/>
            <person name="Zivanovic Y."/>
            <person name="Lopez-Garcia P."/>
        </authorList>
    </citation>
    <scope>NUCLEOTIDE SEQUENCE [LARGE SCALE GENOMIC DNA]</scope>
    <source>
        <strain evidence="2 3">D10</strain>
    </source>
</reference>
<dbReference type="RefSeq" id="WP_071454111.1">
    <property type="nucleotide sequence ID" value="NZ_CP017675.1"/>
</dbReference>
<dbReference type="STRING" id="1188229.GlitD10_1218"/>
<feature type="domain" description="PIN" evidence="1">
    <location>
        <begin position="3"/>
        <end position="117"/>
    </location>
</feature>
<dbReference type="KEGG" id="glt:GlitD10_1218"/>
<dbReference type="Pfam" id="PF13470">
    <property type="entry name" value="PIN_3"/>
    <property type="match status" value="1"/>
</dbReference>
<evidence type="ECO:0000313" key="2">
    <source>
        <dbReference type="EMBL" id="APB33538.1"/>
    </source>
</evidence>
<accession>A0A1J0AC88</accession>
<dbReference type="InterPro" id="IPR029060">
    <property type="entry name" value="PIN-like_dom_sf"/>
</dbReference>
<dbReference type="InterPro" id="IPR002716">
    <property type="entry name" value="PIN_dom"/>
</dbReference>
<evidence type="ECO:0000313" key="3">
    <source>
        <dbReference type="Proteomes" id="UP000180235"/>
    </source>
</evidence>
<dbReference type="Proteomes" id="UP000180235">
    <property type="component" value="Chromosome"/>
</dbReference>
<name>A0A1J0AC88_9CYAN</name>
<protein>
    <recommendedName>
        <fullName evidence="1">PIN domain-containing protein</fullName>
    </recommendedName>
</protein>
<dbReference type="EMBL" id="CP017675">
    <property type="protein sequence ID" value="APB33538.1"/>
    <property type="molecule type" value="Genomic_DNA"/>
</dbReference>